<name>A0A517LEE6_9PEZI</name>
<evidence type="ECO:0000256" key="5">
    <source>
        <dbReference type="ARBA" id="ARBA00023002"/>
    </source>
</evidence>
<dbReference type="GO" id="GO:0046872">
    <property type="term" value="F:metal ion binding"/>
    <property type="evidence" value="ECO:0007669"/>
    <property type="project" value="UniProtKB-KW"/>
</dbReference>
<keyword evidence="10" id="KW-1185">Reference proteome</keyword>
<dbReference type="STRING" id="50376.A0A517LEE6"/>
<dbReference type="InterPro" id="IPR032862">
    <property type="entry name" value="ALKBH6"/>
</dbReference>
<keyword evidence="3" id="KW-0479">Metal-binding</keyword>
<dbReference type="InterPro" id="IPR037151">
    <property type="entry name" value="AlkB-like_sf"/>
</dbReference>
<evidence type="ECO:0000256" key="7">
    <source>
        <dbReference type="ARBA" id="ARBA00023242"/>
    </source>
</evidence>
<keyword evidence="4" id="KW-0223">Dioxygenase</keyword>
<dbReference type="EMBL" id="CP042194">
    <property type="protein sequence ID" value="QDS74018.1"/>
    <property type="molecule type" value="Genomic_DNA"/>
</dbReference>
<dbReference type="OrthoDB" id="412814at2759"/>
<sequence>MAESKPTIPNIPSDLSKYRIPTLPPSFHYIPNFLTEHEEAQILQKIPSQRWTHLTKRRLQAHPSTLTKTNTLIASPLPTYLATSPPVLKRFEALHVFEGTRHGAPNHVLINEYRPGEGIMPHEDGDAYSPVVATVSLGGCLCLELTVHPSRVKEDGVGAAAEAQAEVKGQRGEGGVVNGEVKNRWRILQEPRSLLVTTGEAYVALLHGIEPVERDEGLSKETVVNWELLPDDTKARVEEAGGVNERSTRISLTYRDVLKVSKIGLGIMGRR</sequence>
<dbReference type="PANTHER" id="PTHR46030:SF1">
    <property type="entry name" value="ALPHA-KETOGLUTARATE-DEPENDENT DIOXYGENASE ALKB HOMOLOG 6"/>
    <property type="match status" value="1"/>
</dbReference>
<dbReference type="GO" id="GO:0051213">
    <property type="term" value="F:dioxygenase activity"/>
    <property type="evidence" value="ECO:0007669"/>
    <property type="project" value="UniProtKB-KW"/>
</dbReference>
<evidence type="ECO:0000313" key="9">
    <source>
        <dbReference type="EMBL" id="QDS74018.1"/>
    </source>
</evidence>
<dbReference type="PANTHER" id="PTHR46030">
    <property type="entry name" value="ALPHA-KETOGLUTARATE-DEPENDENT DIOXYGENASE ALKB HOMOLOG 6"/>
    <property type="match status" value="1"/>
</dbReference>
<dbReference type="GO" id="GO:0005634">
    <property type="term" value="C:nucleus"/>
    <property type="evidence" value="ECO:0007669"/>
    <property type="project" value="UniProtKB-SubCell"/>
</dbReference>
<dbReference type="InterPro" id="IPR027450">
    <property type="entry name" value="AlkB-like"/>
</dbReference>
<keyword evidence="7" id="KW-0539">Nucleus</keyword>
<dbReference type="Proteomes" id="UP000316270">
    <property type="component" value="Chromosome 10"/>
</dbReference>
<proteinExistence type="inferred from homology"/>
<dbReference type="SUPFAM" id="SSF51197">
    <property type="entry name" value="Clavaminate synthase-like"/>
    <property type="match status" value="1"/>
</dbReference>
<reference evidence="9 10" key="1">
    <citation type="submission" date="2019-07" db="EMBL/GenBank/DDBJ databases">
        <title>Finished genome of Venturia effusa.</title>
        <authorList>
            <person name="Young C.A."/>
            <person name="Cox M.P."/>
            <person name="Ganley A.R.D."/>
            <person name="David W.J."/>
        </authorList>
    </citation>
    <scope>NUCLEOTIDE SEQUENCE [LARGE SCALE GENOMIC DNA]</scope>
    <source>
        <strain evidence="10">albino</strain>
    </source>
</reference>
<protein>
    <recommendedName>
        <fullName evidence="8">Fe2OG dioxygenase domain-containing protein</fullName>
    </recommendedName>
</protein>
<keyword evidence="5" id="KW-0560">Oxidoreductase</keyword>
<dbReference type="PROSITE" id="PS51471">
    <property type="entry name" value="FE2OG_OXY"/>
    <property type="match status" value="1"/>
</dbReference>
<accession>A0A517LEE6</accession>
<evidence type="ECO:0000256" key="1">
    <source>
        <dbReference type="ARBA" id="ARBA00004123"/>
    </source>
</evidence>
<comment type="similarity">
    <text evidence="2">Belongs to the alkB family.</text>
</comment>
<keyword evidence="6" id="KW-0408">Iron</keyword>
<organism evidence="9 10">
    <name type="scientific">Venturia effusa</name>
    <dbReference type="NCBI Taxonomy" id="50376"/>
    <lineage>
        <taxon>Eukaryota</taxon>
        <taxon>Fungi</taxon>
        <taxon>Dikarya</taxon>
        <taxon>Ascomycota</taxon>
        <taxon>Pezizomycotina</taxon>
        <taxon>Dothideomycetes</taxon>
        <taxon>Pleosporomycetidae</taxon>
        <taxon>Venturiales</taxon>
        <taxon>Venturiaceae</taxon>
        <taxon>Venturia</taxon>
    </lineage>
</organism>
<comment type="subcellular location">
    <subcellularLocation>
        <location evidence="1">Nucleus</location>
    </subcellularLocation>
</comment>
<dbReference type="Gene3D" id="2.60.120.590">
    <property type="entry name" value="Alpha-ketoglutarate-dependent dioxygenase AlkB-like"/>
    <property type="match status" value="1"/>
</dbReference>
<evidence type="ECO:0000313" key="10">
    <source>
        <dbReference type="Proteomes" id="UP000316270"/>
    </source>
</evidence>
<dbReference type="Pfam" id="PF13532">
    <property type="entry name" value="2OG-FeII_Oxy_2"/>
    <property type="match status" value="1"/>
</dbReference>
<dbReference type="AlphaFoldDB" id="A0A517LEE6"/>
<evidence type="ECO:0000256" key="6">
    <source>
        <dbReference type="ARBA" id="ARBA00023004"/>
    </source>
</evidence>
<evidence type="ECO:0000259" key="8">
    <source>
        <dbReference type="PROSITE" id="PS51471"/>
    </source>
</evidence>
<evidence type="ECO:0000256" key="3">
    <source>
        <dbReference type="ARBA" id="ARBA00022723"/>
    </source>
</evidence>
<gene>
    <name evidence="9" type="ORF">FKW77_008938</name>
</gene>
<feature type="domain" description="Fe2OG dioxygenase" evidence="8">
    <location>
        <begin position="104"/>
        <end position="258"/>
    </location>
</feature>
<evidence type="ECO:0000256" key="4">
    <source>
        <dbReference type="ARBA" id="ARBA00022964"/>
    </source>
</evidence>
<evidence type="ECO:0000256" key="2">
    <source>
        <dbReference type="ARBA" id="ARBA00007879"/>
    </source>
</evidence>
<dbReference type="InterPro" id="IPR005123">
    <property type="entry name" value="Oxoglu/Fe-dep_dioxygenase_dom"/>
</dbReference>